<dbReference type="NCBIfam" id="TIGR00051">
    <property type="entry name" value="YbgC/FadM family acyl-CoA thioesterase"/>
    <property type="match status" value="1"/>
</dbReference>
<dbReference type="PROSITE" id="PS01328">
    <property type="entry name" value="4HBCOA_THIOESTERASE"/>
    <property type="match status" value="1"/>
</dbReference>
<name>A0A369T5D0_9PROT</name>
<dbReference type="Proteomes" id="UP000253941">
    <property type="component" value="Unassembled WGS sequence"/>
</dbReference>
<evidence type="ECO:0000256" key="2">
    <source>
        <dbReference type="ARBA" id="ARBA00022801"/>
    </source>
</evidence>
<evidence type="ECO:0000256" key="1">
    <source>
        <dbReference type="ARBA" id="ARBA00005953"/>
    </source>
</evidence>
<dbReference type="PANTHER" id="PTHR31793:SF37">
    <property type="entry name" value="ACYL-COA THIOESTER HYDROLASE YBGC"/>
    <property type="match status" value="1"/>
</dbReference>
<comment type="caution">
    <text evidence="3">The sequence shown here is derived from an EMBL/GenBank/DDBJ whole genome shotgun (WGS) entry which is preliminary data.</text>
</comment>
<dbReference type="FunFam" id="3.10.129.10:FF:000004">
    <property type="entry name" value="Tol-pal system-associated acyl-CoA thioesterase"/>
    <property type="match status" value="1"/>
</dbReference>
<dbReference type="PANTHER" id="PTHR31793">
    <property type="entry name" value="4-HYDROXYBENZOYL-COA THIOESTERASE FAMILY MEMBER"/>
    <property type="match status" value="1"/>
</dbReference>
<dbReference type="InterPro" id="IPR006684">
    <property type="entry name" value="YbgC/YbaW"/>
</dbReference>
<dbReference type="InterPro" id="IPR008272">
    <property type="entry name" value="HB-CoA_thioesterase_AS"/>
</dbReference>
<accession>A0A369T5D0</accession>
<organism evidence="3 4">
    <name type="scientific">Ferruginivarius sediminum</name>
    <dbReference type="NCBI Taxonomy" id="2661937"/>
    <lineage>
        <taxon>Bacteria</taxon>
        <taxon>Pseudomonadati</taxon>
        <taxon>Pseudomonadota</taxon>
        <taxon>Alphaproteobacteria</taxon>
        <taxon>Rhodospirillales</taxon>
        <taxon>Rhodospirillaceae</taxon>
        <taxon>Ferruginivarius</taxon>
    </lineage>
</organism>
<dbReference type="PIRSF" id="PIRSF003230">
    <property type="entry name" value="YbgC"/>
    <property type="match status" value="1"/>
</dbReference>
<dbReference type="Pfam" id="PF13279">
    <property type="entry name" value="4HBT_2"/>
    <property type="match status" value="1"/>
</dbReference>
<reference evidence="3 4" key="1">
    <citation type="submission" date="2018-07" db="EMBL/GenBank/DDBJ databases">
        <title>Venubactetium sediminum gen. nov., sp. nov., isolated from a marine solar saltern.</title>
        <authorList>
            <person name="Wang S."/>
        </authorList>
    </citation>
    <scope>NUCLEOTIDE SEQUENCE [LARGE SCALE GENOMIC DNA]</scope>
    <source>
        <strain evidence="3 4">WD2A32</strain>
    </source>
</reference>
<dbReference type="InterPro" id="IPR029069">
    <property type="entry name" value="HotDog_dom_sf"/>
</dbReference>
<evidence type="ECO:0000313" key="4">
    <source>
        <dbReference type="Proteomes" id="UP000253941"/>
    </source>
</evidence>
<dbReference type="SUPFAM" id="SSF54637">
    <property type="entry name" value="Thioesterase/thiol ester dehydrase-isomerase"/>
    <property type="match status" value="1"/>
</dbReference>
<dbReference type="EMBL" id="QPMH01000048">
    <property type="protein sequence ID" value="RDD60122.1"/>
    <property type="molecule type" value="Genomic_DNA"/>
</dbReference>
<dbReference type="CDD" id="cd00586">
    <property type="entry name" value="4HBT"/>
    <property type="match status" value="1"/>
</dbReference>
<keyword evidence="4" id="KW-1185">Reference proteome</keyword>
<dbReference type="Gene3D" id="3.10.129.10">
    <property type="entry name" value="Hotdog Thioesterase"/>
    <property type="match status" value="1"/>
</dbReference>
<dbReference type="GO" id="GO:0047617">
    <property type="term" value="F:fatty acyl-CoA hydrolase activity"/>
    <property type="evidence" value="ECO:0007669"/>
    <property type="project" value="TreeGrafter"/>
</dbReference>
<proteinExistence type="inferred from homology"/>
<gene>
    <name evidence="3" type="ORF">DRB17_19750</name>
</gene>
<sequence>MPPEARALSGRVEGDTHRLWLRVYYEDTDAGGIVYHANYLRYAERARTEMLRLIEVGQAALMADSGLVFAVKDCAVDYRSPARLDDLLEVRTRLIALGRAQLTAEQRIVAVGGGRAGEGRECAVLKVRVCCLNRAGQPSRMPPAIADALKPLCASRE</sequence>
<comment type="similarity">
    <text evidence="1">Belongs to the 4-hydroxybenzoyl-CoA thioesterase family.</text>
</comment>
<protein>
    <submittedName>
        <fullName evidence="3">Acyl-CoA thioester hydrolase</fullName>
    </submittedName>
</protein>
<keyword evidence="2 3" id="KW-0378">Hydrolase</keyword>
<dbReference type="AlphaFoldDB" id="A0A369T5D0"/>
<evidence type="ECO:0000313" key="3">
    <source>
        <dbReference type="EMBL" id="RDD60122.1"/>
    </source>
</evidence>
<dbReference type="InterPro" id="IPR050563">
    <property type="entry name" value="4-hydroxybenzoyl-CoA_TE"/>
</dbReference>